<sequence length="267" mass="30431">MGENRINRNVSTKRIITYNLNGIRSAASKGFIEWLRDCGADIVCLQETKAQPDQIPVLELAEAGYTTYCLSAQKKGYSGVALLCRQEPDHVEKGMGITAYDNEGRFIRADFGKLSVVSVYHPSGTSGEERQAFKMQWLADFQNYVEDLRKTRPYLVLAGDYNICHEAIDIHDPVRNATHSGFLPEEREWMSRFLAHGYTDSFRFMHPGLKDQYTWWSFRAGSRAKNLGWRIDYLMLTDNLTPHLKDAFILPGVVHSDHCPSGIDIDF</sequence>
<dbReference type="PANTHER" id="PTHR22748:SF6">
    <property type="entry name" value="DNA-(APURINIC OR APYRIMIDINIC SITE) ENDONUCLEASE"/>
    <property type="match status" value="1"/>
</dbReference>
<protein>
    <submittedName>
        <fullName evidence="9">Exodeoxyribonuclease III</fullName>
        <ecNumber evidence="9">3.1.11.2</ecNumber>
    </submittedName>
</protein>
<dbReference type="InterPro" id="IPR036691">
    <property type="entry name" value="Endo/exonu/phosph_ase_sf"/>
</dbReference>
<reference evidence="9" key="1">
    <citation type="submission" date="2020-10" db="EMBL/GenBank/DDBJ databases">
        <authorList>
            <person name="Gilroy R."/>
        </authorList>
    </citation>
    <scope>NUCLEOTIDE SEQUENCE</scope>
    <source>
        <strain evidence="9">2889</strain>
    </source>
</reference>
<accession>A0A9D9DVE6</accession>
<evidence type="ECO:0000256" key="7">
    <source>
        <dbReference type="PIRSR" id="PIRSR604808-3"/>
    </source>
</evidence>
<feature type="binding site" evidence="6">
    <location>
        <position position="47"/>
    </location>
    <ligand>
        <name>Mg(2+)</name>
        <dbReference type="ChEBI" id="CHEBI:18420"/>
        <label>1</label>
    </ligand>
</feature>
<evidence type="ECO:0000256" key="4">
    <source>
        <dbReference type="ARBA" id="ARBA00022842"/>
    </source>
</evidence>
<dbReference type="GO" id="GO:0006284">
    <property type="term" value="P:base-excision repair"/>
    <property type="evidence" value="ECO:0007669"/>
    <property type="project" value="TreeGrafter"/>
</dbReference>
<dbReference type="Pfam" id="PF03372">
    <property type="entry name" value="Exo_endo_phos"/>
    <property type="match status" value="1"/>
</dbReference>
<feature type="binding site" evidence="6">
    <location>
        <position position="258"/>
    </location>
    <ligand>
        <name>Mg(2+)</name>
        <dbReference type="ChEBI" id="CHEBI:18420"/>
        <label>1</label>
    </ligand>
</feature>
<dbReference type="GO" id="GO:0003906">
    <property type="term" value="F:DNA-(apurinic or apyrimidinic site) endonuclease activity"/>
    <property type="evidence" value="ECO:0007669"/>
    <property type="project" value="TreeGrafter"/>
</dbReference>
<dbReference type="PROSITE" id="PS51435">
    <property type="entry name" value="AP_NUCLEASE_F1_4"/>
    <property type="match status" value="1"/>
</dbReference>
<feature type="binding site" evidence="6">
    <location>
        <position position="162"/>
    </location>
    <ligand>
        <name>Mg(2+)</name>
        <dbReference type="ChEBI" id="CHEBI:18420"/>
        <label>1</label>
    </ligand>
</feature>
<dbReference type="Gene3D" id="3.60.10.10">
    <property type="entry name" value="Endonuclease/exonuclease/phosphatase"/>
    <property type="match status" value="1"/>
</dbReference>
<name>A0A9D9DVE6_9BACT</name>
<keyword evidence="3 9" id="KW-0378">Hydrolase</keyword>
<feature type="site" description="Interaction with DNA substrate" evidence="7">
    <location>
        <position position="258"/>
    </location>
</feature>
<evidence type="ECO:0000313" key="10">
    <source>
        <dbReference type="Proteomes" id="UP000823612"/>
    </source>
</evidence>
<feature type="active site" description="Proton acceptor" evidence="5">
    <location>
        <position position="258"/>
    </location>
</feature>
<dbReference type="PROSITE" id="PS00726">
    <property type="entry name" value="AP_NUCLEASE_F1_1"/>
    <property type="match status" value="1"/>
</dbReference>
<evidence type="ECO:0000259" key="8">
    <source>
        <dbReference type="Pfam" id="PF03372"/>
    </source>
</evidence>
<feature type="active site" evidence="5">
    <location>
        <position position="120"/>
    </location>
</feature>
<keyword evidence="2 6" id="KW-0479">Metal-binding</keyword>
<proteinExistence type="inferred from homology"/>
<feature type="binding site" evidence="6">
    <location>
        <position position="19"/>
    </location>
    <ligand>
        <name>Mg(2+)</name>
        <dbReference type="ChEBI" id="CHEBI:18420"/>
        <label>1</label>
    </ligand>
</feature>
<feature type="active site" description="Proton donor/acceptor" evidence="5">
    <location>
        <position position="160"/>
    </location>
</feature>
<dbReference type="FunFam" id="3.60.10.10:FF:000026">
    <property type="entry name" value="Exodeoxyribonuclease III"/>
    <property type="match status" value="1"/>
</dbReference>
<reference evidence="9" key="2">
    <citation type="journal article" date="2021" name="PeerJ">
        <title>Extensive microbial diversity within the chicken gut microbiome revealed by metagenomics and culture.</title>
        <authorList>
            <person name="Gilroy R."/>
            <person name="Ravi A."/>
            <person name="Getino M."/>
            <person name="Pursley I."/>
            <person name="Horton D.L."/>
            <person name="Alikhan N.F."/>
            <person name="Baker D."/>
            <person name="Gharbi K."/>
            <person name="Hall N."/>
            <person name="Watson M."/>
            <person name="Adriaenssens E.M."/>
            <person name="Foster-Nyarko E."/>
            <person name="Jarju S."/>
            <person name="Secka A."/>
            <person name="Antonio M."/>
            <person name="Oren A."/>
            <person name="Chaudhuri R.R."/>
            <person name="La Ragione R."/>
            <person name="Hildebrand F."/>
            <person name="Pallen M.J."/>
        </authorList>
    </citation>
    <scope>NUCLEOTIDE SEQUENCE</scope>
    <source>
        <strain evidence="9">2889</strain>
    </source>
</reference>
<dbReference type="NCBIfam" id="TIGR00633">
    <property type="entry name" value="xth"/>
    <property type="match status" value="1"/>
</dbReference>
<dbReference type="InterPro" id="IPR020847">
    <property type="entry name" value="AP_endonuclease_F1_BS"/>
</dbReference>
<gene>
    <name evidence="9" type="primary">xth</name>
    <name evidence="9" type="ORF">IAB08_07600</name>
</gene>
<dbReference type="GO" id="GO:0046872">
    <property type="term" value="F:metal ion binding"/>
    <property type="evidence" value="ECO:0007669"/>
    <property type="project" value="UniProtKB-KW"/>
</dbReference>
<dbReference type="CDD" id="cd10281">
    <property type="entry name" value="Nape_like_AP-endo"/>
    <property type="match status" value="1"/>
</dbReference>
<feature type="site" description="Important for catalytic activity" evidence="7">
    <location>
        <position position="232"/>
    </location>
</feature>
<evidence type="ECO:0000256" key="2">
    <source>
        <dbReference type="ARBA" id="ARBA00022723"/>
    </source>
</evidence>
<feature type="site" description="Transition state stabilizer" evidence="7">
    <location>
        <position position="162"/>
    </location>
</feature>
<evidence type="ECO:0000313" key="9">
    <source>
        <dbReference type="EMBL" id="MBO8433141.1"/>
    </source>
</evidence>
<dbReference type="GO" id="GO:0003677">
    <property type="term" value="F:DNA binding"/>
    <property type="evidence" value="ECO:0007669"/>
    <property type="project" value="InterPro"/>
</dbReference>
<dbReference type="EC" id="3.1.11.2" evidence="9"/>
<feature type="binding site" evidence="6">
    <location>
        <position position="257"/>
    </location>
    <ligand>
        <name>Mg(2+)</name>
        <dbReference type="ChEBI" id="CHEBI:18420"/>
        <label>1</label>
    </ligand>
</feature>
<organism evidence="9 10">
    <name type="scientific">Candidatus Pullibacteroides excrementavium</name>
    <dbReference type="NCBI Taxonomy" id="2840905"/>
    <lineage>
        <taxon>Bacteria</taxon>
        <taxon>Pseudomonadati</taxon>
        <taxon>Bacteroidota</taxon>
        <taxon>Bacteroidia</taxon>
        <taxon>Bacteroidales</taxon>
        <taxon>Candidatus Pullibacteroides</taxon>
    </lineage>
</organism>
<dbReference type="NCBIfam" id="TIGR00195">
    <property type="entry name" value="exoDNase_III"/>
    <property type="match status" value="1"/>
</dbReference>
<dbReference type="GO" id="GO:0008311">
    <property type="term" value="F:double-stranded DNA 3'-5' DNA exonuclease activity"/>
    <property type="evidence" value="ECO:0007669"/>
    <property type="project" value="UniProtKB-EC"/>
</dbReference>
<keyword evidence="4 6" id="KW-0460">Magnesium</keyword>
<evidence type="ECO:0000256" key="5">
    <source>
        <dbReference type="PIRSR" id="PIRSR604808-1"/>
    </source>
</evidence>
<comment type="similarity">
    <text evidence="1">Belongs to the DNA repair enzymes AP/ExoA family.</text>
</comment>
<dbReference type="EMBL" id="JADIMZ010000111">
    <property type="protein sequence ID" value="MBO8433141.1"/>
    <property type="molecule type" value="Genomic_DNA"/>
</dbReference>
<comment type="caution">
    <text evidence="9">The sequence shown here is derived from an EMBL/GenBank/DDBJ whole genome shotgun (WGS) entry which is preliminary data.</text>
</comment>
<dbReference type="PANTHER" id="PTHR22748">
    <property type="entry name" value="AP ENDONUCLEASE"/>
    <property type="match status" value="1"/>
</dbReference>
<evidence type="ECO:0000256" key="1">
    <source>
        <dbReference type="ARBA" id="ARBA00007092"/>
    </source>
</evidence>
<dbReference type="InterPro" id="IPR004808">
    <property type="entry name" value="AP_endonuc_1"/>
</dbReference>
<dbReference type="GO" id="GO:0008081">
    <property type="term" value="F:phosphoric diester hydrolase activity"/>
    <property type="evidence" value="ECO:0007669"/>
    <property type="project" value="TreeGrafter"/>
</dbReference>
<evidence type="ECO:0000256" key="3">
    <source>
        <dbReference type="ARBA" id="ARBA00022801"/>
    </source>
</evidence>
<dbReference type="AlphaFoldDB" id="A0A9D9DVE6"/>
<feature type="domain" description="Endonuclease/exonuclease/phosphatase" evidence="8">
    <location>
        <begin position="16"/>
        <end position="254"/>
    </location>
</feature>
<dbReference type="InterPro" id="IPR005135">
    <property type="entry name" value="Endo/exonuclease/phosphatase"/>
</dbReference>
<comment type="cofactor">
    <cofactor evidence="6">
        <name>Mg(2+)</name>
        <dbReference type="ChEBI" id="CHEBI:18420"/>
    </cofactor>
    <cofactor evidence="6">
        <name>Mn(2+)</name>
        <dbReference type="ChEBI" id="CHEBI:29035"/>
    </cofactor>
    <text evidence="6">Probably binds two magnesium or manganese ions per subunit.</text>
</comment>
<feature type="binding site" evidence="6">
    <location>
        <position position="160"/>
    </location>
    <ligand>
        <name>Mg(2+)</name>
        <dbReference type="ChEBI" id="CHEBI:18420"/>
        <label>1</label>
    </ligand>
</feature>
<dbReference type="Proteomes" id="UP000823612">
    <property type="component" value="Unassembled WGS sequence"/>
</dbReference>
<dbReference type="SUPFAM" id="SSF56219">
    <property type="entry name" value="DNase I-like"/>
    <property type="match status" value="1"/>
</dbReference>
<evidence type="ECO:0000256" key="6">
    <source>
        <dbReference type="PIRSR" id="PIRSR604808-2"/>
    </source>
</evidence>
<keyword evidence="6" id="KW-0464">Manganese</keyword>